<sequence>MSRTNISNNNTNIVDEVYEKVRPLQKASNIDQGHGDDIPVKSSSKLIELFSHEYQPPLQSTSISVKSSSSNEFSLEAAMRVTDTSNEAIRTDDENGMIKSYALPNYNSKAVLERDIILSDLSIQQQQQLTDNECEYEIDLGNGWLTKSISSYESGNRKHKRTAFVHSADSSQLTDTLKIPFTSTFYNQHAQTKKNIEPWNGLFSSHIQRPCSRISTRTVSLFIMGTTVLVFMSVIMFLIV</sequence>
<evidence type="ECO:0000313" key="2">
    <source>
        <dbReference type="EMBL" id="CAF1551718.1"/>
    </source>
</evidence>
<feature type="transmembrane region" description="Helical" evidence="1">
    <location>
        <begin position="219"/>
        <end position="239"/>
    </location>
</feature>
<keyword evidence="3" id="KW-1185">Reference proteome</keyword>
<proteinExistence type="predicted"/>
<reference evidence="2" key="1">
    <citation type="submission" date="2021-02" db="EMBL/GenBank/DDBJ databases">
        <authorList>
            <person name="Nowell W R."/>
        </authorList>
    </citation>
    <scope>NUCLEOTIDE SEQUENCE</scope>
</reference>
<organism evidence="2 3">
    <name type="scientific">Adineta ricciae</name>
    <name type="common">Rotifer</name>
    <dbReference type="NCBI Taxonomy" id="249248"/>
    <lineage>
        <taxon>Eukaryota</taxon>
        <taxon>Metazoa</taxon>
        <taxon>Spiralia</taxon>
        <taxon>Gnathifera</taxon>
        <taxon>Rotifera</taxon>
        <taxon>Eurotatoria</taxon>
        <taxon>Bdelloidea</taxon>
        <taxon>Adinetida</taxon>
        <taxon>Adinetidae</taxon>
        <taxon>Adineta</taxon>
    </lineage>
</organism>
<dbReference type="AlphaFoldDB" id="A0A815X2S8"/>
<evidence type="ECO:0000313" key="3">
    <source>
        <dbReference type="Proteomes" id="UP000663828"/>
    </source>
</evidence>
<accession>A0A815X2S8</accession>
<gene>
    <name evidence="2" type="ORF">XAT740_LOCUS42947</name>
</gene>
<evidence type="ECO:0000256" key="1">
    <source>
        <dbReference type="SAM" id="Phobius"/>
    </source>
</evidence>
<comment type="caution">
    <text evidence="2">The sequence shown here is derived from an EMBL/GenBank/DDBJ whole genome shotgun (WGS) entry which is preliminary data.</text>
</comment>
<keyword evidence="1" id="KW-1133">Transmembrane helix</keyword>
<keyword evidence="1" id="KW-0472">Membrane</keyword>
<name>A0A815X2S8_ADIRI</name>
<dbReference type="Proteomes" id="UP000663828">
    <property type="component" value="Unassembled WGS sequence"/>
</dbReference>
<protein>
    <submittedName>
        <fullName evidence="2">Uncharacterized protein</fullName>
    </submittedName>
</protein>
<dbReference type="EMBL" id="CAJNOR010005213">
    <property type="protein sequence ID" value="CAF1551718.1"/>
    <property type="molecule type" value="Genomic_DNA"/>
</dbReference>
<keyword evidence="1" id="KW-0812">Transmembrane</keyword>